<evidence type="ECO:0000256" key="2">
    <source>
        <dbReference type="ARBA" id="ARBA00022723"/>
    </source>
</evidence>
<dbReference type="InterPro" id="IPR009061">
    <property type="entry name" value="DNA-bd_dom_put_sf"/>
</dbReference>
<evidence type="ECO:0000256" key="1">
    <source>
        <dbReference type="ARBA" id="ARBA00022714"/>
    </source>
</evidence>
<dbReference type="GO" id="GO:0046872">
    <property type="term" value="F:metal ion binding"/>
    <property type="evidence" value="ECO:0007669"/>
    <property type="project" value="UniProtKB-KW"/>
</dbReference>
<dbReference type="InterPro" id="IPR015358">
    <property type="entry name" value="Tscrpt_reg_MerR_DNA-bd"/>
</dbReference>
<dbReference type="RefSeq" id="WP_010596501.1">
    <property type="nucleotide sequence ID" value="NZ_CP023714.1"/>
</dbReference>
<dbReference type="OrthoDB" id="9802944at2"/>
<keyword evidence="4" id="KW-0411">Iron-sulfur</keyword>
<dbReference type="Pfam" id="PF00376">
    <property type="entry name" value="MerR"/>
    <property type="match status" value="1"/>
</dbReference>
<dbReference type="PANTHER" id="PTHR30204">
    <property type="entry name" value="REDOX-CYCLING DRUG-SENSING TRANSCRIPTIONAL ACTIVATOR SOXR"/>
    <property type="match status" value="1"/>
</dbReference>
<dbReference type="EMBL" id="CCSD01000023">
    <property type="protein sequence ID" value="CDZ86915.1"/>
    <property type="molecule type" value="Genomic_DNA"/>
</dbReference>
<dbReference type="GO" id="GO:0003700">
    <property type="term" value="F:DNA-binding transcription factor activity"/>
    <property type="evidence" value="ECO:0007669"/>
    <property type="project" value="InterPro"/>
</dbReference>
<organism evidence="8 9">
    <name type="scientific">Rhodococcus ruber</name>
    <dbReference type="NCBI Taxonomy" id="1830"/>
    <lineage>
        <taxon>Bacteria</taxon>
        <taxon>Bacillati</taxon>
        <taxon>Actinomycetota</taxon>
        <taxon>Actinomycetes</taxon>
        <taxon>Mycobacteriales</taxon>
        <taxon>Nocardiaceae</taxon>
        <taxon>Rhodococcus</taxon>
    </lineage>
</organism>
<sequence length="151" mass="16496">MPPNVWLTPGELSSRSGVAVSALHYYEARGLIESRRTSGNRRTYRRDTLRRLAFIRVAQGVGVSLDEIREALDSLPDSRVPTAADWARLSRQWHDRLTERIEALTALRDSFTECIGCGCLSLASCPLANPGDVLGARGPGPQRLGGAGSHR</sequence>
<evidence type="ECO:0000313" key="9">
    <source>
        <dbReference type="Proteomes" id="UP000042997"/>
    </source>
</evidence>
<dbReference type="GO" id="GO:0051537">
    <property type="term" value="F:2 iron, 2 sulfur cluster binding"/>
    <property type="evidence" value="ECO:0007669"/>
    <property type="project" value="UniProtKB-KW"/>
</dbReference>
<keyword evidence="2" id="KW-0479">Metal-binding</keyword>
<dbReference type="InterPro" id="IPR000551">
    <property type="entry name" value="MerR-type_HTH_dom"/>
</dbReference>
<name>A0A098BFA1_9NOCA</name>
<evidence type="ECO:0000256" key="7">
    <source>
        <dbReference type="ARBA" id="ARBA00023163"/>
    </source>
</evidence>
<evidence type="ECO:0000256" key="4">
    <source>
        <dbReference type="ARBA" id="ARBA00023014"/>
    </source>
</evidence>
<keyword evidence="6 8" id="KW-0238">DNA-binding</keyword>
<dbReference type="GeneID" id="66835998"/>
<dbReference type="eggNOG" id="COG0789">
    <property type="taxonomic scope" value="Bacteria"/>
</dbReference>
<keyword evidence="3" id="KW-0408">Iron</keyword>
<evidence type="ECO:0000256" key="3">
    <source>
        <dbReference type="ARBA" id="ARBA00023004"/>
    </source>
</evidence>
<evidence type="ECO:0000256" key="5">
    <source>
        <dbReference type="ARBA" id="ARBA00023015"/>
    </source>
</evidence>
<dbReference type="GO" id="GO:0006979">
    <property type="term" value="P:response to oxidative stress"/>
    <property type="evidence" value="ECO:0007669"/>
    <property type="project" value="InterPro"/>
</dbReference>
<keyword evidence="1" id="KW-0001">2Fe-2S</keyword>
<accession>A0A098BFA1</accession>
<dbReference type="SUPFAM" id="SSF46955">
    <property type="entry name" value="Putative DNA-binding domain"/>
    <property type="match status" value="1"/>
</dbReference>
<keyword evidence="7" id="KW-0804">Transcription</keyword>
<dbReference type="PROSITE" id="PS00552">
    <property type="entry name" value="HTH_MERR_1"/>
    <property type="match status" value="1"/>
</dbReference>
<dbReference type="GO" id="GO:0003677">
    <property type="term" value="F:DNA binding"/>
    <property type="evidence" value="ECO:0007669"/>
    <property type="project" value="UniProtKB-KW"/>
</dbReference>
<evidence type="ECO:0000256" key="6">
    <source>
        <dbReference type="ARBA" id="ARBA00023125"/>
    </source>
</evidence>
<dbReference type="CDD" id="cd01110">
    <property type="entry name" value="HTH_SoxR"/>
    <property type="match status" value="1"/>
</dbReference>
<protein>
    <submittedName>
        <fullName evidence="8">DNA-binding transcriptional dual regulator, Fe-S center for redox-sensing</fullName>
    </submittedName>
</protein>
<proteinExistence type="predicted"/>
<dbReference type="InterPro" id="IPR010211">
    <property type="entry name" value="Redox-sen_tscrpt-act_SoxR"/>
</dbReference>
<dbReference type="Gene3D" id="1.10.1660.10">
    <property type="match status" value="1"/>
</dbReference>
<dbReference type="AlphaFoldDB" id="A0A098BFA1"/>
<dbReference type="Pfam" id="PF09278">
    <property type="entry name" value="MerR-DNA-bind"/>
    <property type="match status" value="1"/>
</dbReference>
<dbReference type="PRINTS" id="PR00040">
    <property type="entry name" value="HTHMERR"/>
</dbReference>
<gene>
    <name evidence="8" type="primary">soxR</name>
    <name evidence="8" type="ORF">RHRU231_150004</name>
</gene>
<dbReference type="KEGG" id="rrz:CS378_03680"/>
<dbReference type="NCBIfam" id="TIGR01950">
    <property type="entry name" value="SoxR"/>
    <property type="match status" value="1"/>
</dbReference>
<reference evidence="8 9" key="1">
    <citation type="journal article" date="2014" name="Genome Announc.">
        <title>Draft Genome Sequence of Propane- and Butane-Oxidizing Actinobacterium Rhodococcus ruber IEGM 231.</title>
        <authorList>
            <person name="Ivshina I.B."/>
            <person name="Kuyukina M.S."/>
            <person name="Krivoruchko A.V."/>
            <person name="Barbe V."/>
            <person name="Fischer C."/>
        </authorList>
    </citation>
    <scope>NUCLEOTIDE SEQUENCE [LARGE SCALE GENOMIC DNA]</scope>
</reference>
<evidence type="ECO:0000313" key="8">
    <source>
        <dbReference type="EMBL" id="CDZ86915.1"/>
    </source>
</evidence>
<dbReference type="SMART" id="SM00422">
    <property type="entry name" value="HTH_MERR"/>
    <property type="match status" value="1"/>
</dbReference>
<dbReference type="Proteomes" id="UP000042997">
    <property type="component" value="Unassembled WGS sequence"/>
</dbReference>
<dbReference type="PANTHER" id="PTHR30204:SF0">
    <property type="entry name" value="REDOX-SENSITIVE TRANSCRIPTIONAL ACTIVATOR SOXR"/>
    <property type="match status" value="1"/>
</dbReference>
<dbReference type="InterPro" id="IPR047057">
    <property type="entry name" value="MerR_fam"/>
</dbReference>
<keyword evidence="5" id="KW-0805">Transcription regulation</keyword>
<dbReference type="PROSITE" id="PS50937">
    <property type="entry name" value="HTH_MERR_2"/>
    <property type="match status" value="1"/>
</dbReference>